<sequence length="823" mass="93596">MTYPQLLLCFLLGPDFQRNHGHALWERCSHATGILAPELLVVSLAVFAGLALWIAVASKSGHFSKSALSPYLQFAYNNFIKPHNAKAGDGQQSALESFYARQAGIYDTTRKRLLCGREDLLAMVAAQLHSRSTKQPSEIVRKPIWYDIGGGTGYNIEAMDKIVGIENTFQQVFLVDYSPSLCAVAQERVARCGWKNVTIICDDARRVQCPPGSADLVTMSYSLSMIPDFYSVVDLLTGFLSPDGIIGIVDFYVQSLVDVSSRTYIGGTFNRHVNWFGRMFWRTWFEADRVNLDAGRRDYVEYRFGTILSCSERNYMLGGIPYYKFVGCRRDADTSARLVELEDAVLTESPYLSANEYRKQQNLQENVQVIHSKSYESAIVNLSSNLPLPSAFYQQHAWRISYNELLEKHQQFRNEYIYAFNWEDPAVDRQLLNIKSSDVILTITSAGDNILDYLLESPRRIHAVDLNPNQNHLLELKVAAFSCLPYNDIWLLFGEGRHPDFRSLLLSKLSPHLSSPAFQYWLENAYVYSSKHGLYESGGSRHAIQLIRRLFRLFNMSSKVQTICSVETLNEQRELWPQIRDVLLSWPLHKLVVSSEWWAWRAAGVPKEQRDLILDDFSEKTGRPKSKKDCGEAIWQYMVDTLDPVIEKTQLSRENYFYYVCLQGRYSKKCRPRYLDQKCYSKLSRRGTFDGLRIHTDELMEVISRITPSTLTIAILMDSMDWFDPSDASGAAKAQVLALNKVLKTGGRVFFRSAARRPWYTDLFAANGFDPKRVGLRENGKCIDRVNMYASTWICTKVSGAAPGSPDTIIASGPAASLDEIEI</sequence>
<feature type="domain" description="Methyltransferase" evidence="2">
    <location>
        <begin position="147"/>
        <end position="244"/>
    </location>
</feature>
<dbReference type="InterPro" id="IPR021829">
    <property type="entry name" value="DUF3419"/>
</dbReference>
<reference evidence="3 4" key="1">
    <citation type="submission" date="2015-06" db="EMBL/GenBank/DDBJ databases">
        <title>Draft genome of the ant-associated black yeast Phialophora attae CBS 131958.</title>
        <authorList>
            <person name="Moreno L.F."/>
            <person name="Stielow B.J."/>
            <person name="de Hoog S."/>
            <person name="Vicente V.A."/>
            <person name="Weiss V.A."/>
            <person name="de Vries M."/>
            <person name="Cruz L.M."/>
            <person name="Souza E.M."/>
        </authorList>
    </citation>
    <scope>NUCLEOTIDE SEQUENCE [LARGE SCALE GENOMIC DNA]</scope>
    <source>
        <strain evidence="3 4">CBS 131958</strain>
    </source>
</reference>
<dbReference type="PANTHER" id="PTHR47473:SF1">
    <property type="entry name" value="METHYLTRANSFERASE DOMAIN-CONTAINING PROTEIN"/>
    <property type="match status" value="1"/>
</dbReference>
<dbReference type="VEuPathDB" id="FungiDB:AB675_1844"/>
<accession>A0A0N0NPI3</accession>
<comment type="caution">
    <text evidence="3">The sequence shown here is derived from an EMBL/GenBank/DDBJ whole genome shotgun (WGS) entry which is preliminary data.</text>
</comment>
<evidence type="ECO:0000256" key="1">
    <source>
        <dbReference type="SAM" id="Phobius"/>
    </source>
</evidence>
<dbReference type="CDD" id="cd02440">
    <property type="entry name" value="AdoMet_MTases"/>
    <property type="match status" value="1"/>
</dbReference>
<feature type="transmembrane region" description="Helical" evidence="1">
    <location>
        <begin position="34"/>
        <end position="56"/>
    </location>
</feature>
<dbReference type="AlphaFoldDB" id="A0A0N0NPI3"/>
<evidence type="ECO:0000313" key="3">
    <source>
        <dbReference type="EMBL" id="KPI42758.1"/>
    </source>
</evidence>
<dbReference type="OrthoDB" id="10253390at2759"/>
<keyword evidence="1" id="KW-1133">Transmembrane helix</keyword>
<dbReference type="GeneID" id="28733646"/>
<gene>
    <name evidence="3" type="ORF">AB675_1844</name>
</gene>
<dbReference type="Pfam" id="PF11899">
    <property type="entry name" value="DUF3419"/>
    <property type="match status" value="1"/>
</dbReference>
<keyword evidence="1" id="KW-0472">Membrane</keyword>
<evidence type="ECO:0000259" key="2">
    <source>
        <dbReference type="Pfam" id="PF13649"/>
    </source>
</evidence>
<name>A0A0N0NPI3_9EURO</name>
<dbReference type="Pfam" id="PF13649">
    <property type="entry name" value="Methyltransf_25"/>
    <property type="match status" value="1"/>
</dbReference>
<dbReference type="EMBL" id="LFJN01000006">
    <property type="protein sequence ID" value="KPI42758.1"/>
    <property type="molecule type" value="Genomic_DNA"/>
</dbReference>
<dbReference type="RefSeq" id="XP_018002721.1">
    <property type="nucleotide sequence ID" value="XM_018141766.1"/>
</dbReference>
<dbReference type="Gene3D" id="3.40.50.150">
    <property type="entry name" value="Vaccinia Virus protein VP39"/>
    <property type="match status" value="1"/>
</dbReference>
<evidence type="ECO:0000313" key="4">
    <source>
        <dbReference type="Proteomes" id="UP000038010"/>
    </source>
</evidence>
<organism evidence="3 4">
    <name type="scientific">Cyphellophora attinorum</name>
    <dbReference type="NCBI Taxonomy" id="1664694"/>
    <lineage>
        <taxon>Eukaryota</taxon>
        <taxon>Fungi</taxon>
        <taxon>Dikarya</taxon>
        <taxon>Ascomycota</taxon>
        <taxon>Pezizomycotina</taxon>
        <taxon>Eurotiomycetes</taxon>
        <taxon>Chaetothyriomycetidae</taxon>
        <taxon>Chaetothyriales</taxon>
        <taxon>Cyphellophoraceae</taxon>
        <taxon>Cyphellophora</taxon>
    </lineage>
</organism>
<protein>
    <recommendedName>
        <fullName evidence="2">Methyltransferase domain-containing protein</fullName>
    </recommendedName>
</protein>
<dbReference type="PANTHER" id="PTHR47473">
    <property type="entry name" value="BTA1P"/>
    <property type="match status" value="1"/>
</dbReference>
<dbReference type="SUPFAM" id="SSF53335">
    <property type="entry name" value="S-adenosyl-L-methionine-dependent methyltransferases"/>
    <property type="match status" value="1"/>
</dbReference>
<keyword evidence="4" id="KW-1185">Reference proteome</keyword>
<dbReference type="Proteomes" id="UP000038010">
    <property type="component" value="Unassembled WGS sequence"/>
</dbReference>
<proteinExistence type="predicted"/>
<dbReference type="STRING" id="1664694.A0A0N0NPI3"/>
<keyword evidence="1" id="KW-0812">Transmembrane</keyword>
<dbReference type="InterPro" id="IPR029063">
    <property type="entry name" value="SAM-dependent_MTases_sf"/>
</dbReference>
<dbReference type="InterPro" id="IPR041698">
    <property type="entry name" value="Methyltransf_25"/>
</dbReference>